<feature type="region of interest" description="Disordered" evidence="1">
    <location>
        <begin position="470"/>
        <end position="499"/>
    </location>
</feature>
<feature type="region of interest" description="Disordered" evidence="1">
    <location>
        <begin position="84"/>
        <end position="177"/>
    </location>
</feature>
<dbReference type="Proteomes" id="UP000092666">
    <property type="component" value="Unassembled WGS sequence"/>
</dbReference>
<feature type="compositionally biased region" description="Low complexity" evidence="1">
    <location>
        <begin position="150"/>
        <end position="177"/>
    </location>
</feature>
<feature type="compositionally biased region" description="Basic and acidic residues" evidence="1">
    <location>
        <begin position="119"/>
        <end position="143"/>
    </location>
</feature>
<feature type="region of interest" description="Disordered" evidence="1">
    <location>
        <begin position="233"/>
        <end position="303"/>
    </location>
</feature>
<feature type="compositionally biased region" description="Polar residues" evidence="1">
    <location>
        <begin position="380"/>
        <end position="390"/>
    </location>
</feature>
<reference evidence="3" key="2">
    <citation type="submission" date="2013-12" db="EMBL/GenBank/DDBJ databases">
        <title>Evolution of pathogenesis and genome organization in the Tremellales.</title>
        <authorList>
            <person name="Cuomo C."/>
            <person name="Litvintseva A."/>
            <person name="Heitman J."/>
            <person name="Chen Y."/>
            <person name="Sun S."/>
            <person name="Springer D."/>
            <person name="Dromer F."/>
            <person name="Young S."/>
            <person name="Zeng Q."/>
            <person name="Chapman S."/>
            <person name="Gujja S."/>
            <person name="Saif S."/>
            <person name="Birren B."/>
        </authorList>
    </citation>
    <scope>NUCLEOTIDE SEQUENCE [LARGE SCALE GENOMIC DNA]</scope>
    <source>
        <strain evidence="3">BCC8398</strain>
    </source>
</reference>
<evidence type="ECO:0000313" key="2">
    <source>
        <dbReference type="EMBL" id="OCF33147.1"/>
    </source>
</evidence>
<feature type="region of interest" description="Disordered" evidence="1">
    <location>
        <begin position="373"/>
        <end position="393"/>
    </location>
</feature>
<feature type="compositionally biased region" description="Basic and acidic residues" evidence="1">
    <location>
        <begin position="91"/>
        <end position="109"/>
    </location>
</feature>
<dbReference type="OrthoDB" id="2597022at2759"/>
<dbReference type="EMBL" id="KV700127">
    <property type="protein sequence ID" value="OCF33147.1"/>
    <property type="molecule type" value="Genomic_DNA"/>
</dbReference>
<dbReference type="AlphaFoldDB" id="A0A1B9GQ59"/>
<keyword evidence="3" id="KW-1185">Reference proteome</keyword>
<dbReference type="STRING" id="1296120.A0A1B9GQ59"/>
<feature type="compositionally biased region" description="Basic and acidic residues" evidence="1">
    <location>
        <begin position="233"/>
        <end position="243"/>
    </location>
</feature>
<evidence type="ECO:0000256" key="1">
    <source>
        <dbReference type="SAM" id="MobiDB-lite"/>
    </source>
</evidence>
<protein>
    <submittedName>
        <fullName evidence="2">Uncharacterized protein</fullName>
    </submittedName>
</protein>
<proteinExistence type="predicted"/>
<organism evidence="2 3">
    <name type="scientific">Kwoniella heveanensis BCC8398</name>
    <dbReference type="NCBI Taxonomy" id="1296120"/>
    <lineage>
        <taxon>Eukaryota</taxon>
        <taxon>Fungi</taxon>
        <taxon>Dikarya</taxon>
        <taxon>Basidiomycota</taxon>
        <taxon>Agaricomycotina</taxon>
        <taxon>Tremellomycetes</taxon>
        <taxon>Tremellales</taxon>
        <taxon>Cryptococcaceae</taxon>
        <taxon>Kwoniella</taxon>
    </lineage>
</organism>
<reference evidence="2 3" key="1">
    <citation type="submission" date="2013-07" db="EMBL/GenBank/DDBJ databases">
        <title>The Genome Sequence of Cryptococcus heveanensis BCC8398.</title>
        <authorList>
            <consortium name="The Broad Institute Genome Sequencing Platform"/>
            <person name="Cuomo C."/>
            <person name="Litvintseva A."/>
            <person name="Chen Y."/>
            <person name="Heitman J."/>
            <person name="Sun S."/>
            <person name="Springer D."/>
            <person name="Dromer F."/>
            <person name="Young S.K."/>
            <person name="Zeng Q."/>
            <person name="Gargeya S."/>
            <person name="Fitzgerald M."/>
            <person name="Abouelleil A."/>
            <person name="Alvarado L."/>
            <person name="Berlin A.M."/>
            <person name="Chapman S.B."/>
            <person name="Dewar J."/>
            <person name="Goldberg J."/>
            <person name="Griggs A."/>
            <person name="Gujja S."/>
            <person name="Hansen M."/>
            <person name="Howarth C."/>
            <person name="Imamovic A."/>
            <person name="Larimer J."/>
            <person name="McCowan C."/>
            <person name="Murphy C."/>
            <person name="Pearson M."/>
            <person name="Priest M."/>
            <person name="Roberts A."/>
            <person name="Saif S."/>
            <person name="Shea T."/>
            <person name="Sykes S."/>
            <person name="Wortman J."/>
            <person name="Nusbaum C."/>
            <person name="Birren B."/>
        </authorList>
    </citation>
    <scope>NUCLEOTIDE SEQUENCE [LARGE SCALE GENOMIC DNA]</scope>
    <source>
        <strain evidence="2 3">BCC8398</strain>
    </source>
</reference>
<accession>A0A1B9GQ59</accession>
<evidence type="ECO:0000313" key="3">
    <source>
        <dbReference type="Proteomes" id="UP000092666"/>
    </source>
</evidence>
<sequence length="895" mass="97554">MTETVWPTFFASHMSATSVHTTSTTQVQPRSNLGGIEGLPIAAKLSLRVNKSAARWYAPWKRGDDSLAWFGASTANDPLGAANYKHTNRAGSDRQQEDISRSQAKDFVDPVRSSQHLISETRSRSEVDDEVEVKVEIGNKHVDNQLSIDASPQSAPSRSAESQASSQAPPTPLLPATLDHGIEASSISGQSSPLCMSSVPYSPITSPPNPGALATQPFLQQLNAKLLLVDRFRTNSDSGSDKSTKRRKDPGLTIQIPAARQKDGVPWADLGSTMYSAGTSWGPPDTPEGWDDSPRPYAEGSADDFSAYSRSKQYLKPITNQPEDSARTRTLGVPGWIAVAGSAVGSVMSTASVFEYDSIDLNSAVSPQMSVTISDDRQDNQGGTSATTFNHPARSDAIMFDQVGEIEIQANANIDADCRASEDKAGTVDDIVQPGIEIFINAPEVHVPADRGTGSPSNQDALYDSQKNLNQDQDQQNRESQPSTQLRLRPVGDWTFLPRGPVTPTPWKFGWPYQGDTIPLSERNAVTLPHGHAMNGQPGEHLADRSEKSIVFEGDSEPSRQEQDTDPVSVSPVIDSPNPSESSAYSPIAHQPHPLDLTYPLDKIPSFFQPLSHQSLSPISPLVLNSNGAHIIPLSLSAALSPRSPLVFPLTPSKLSAASDISLSFFNDDLDSSDLVRYEDDYMHPVEYEGGVDITREMNASAESWYGGRRVSLGGLEVIDEVSSSLSENGTDLDSDETADDDEIRYRMRENFGEIFDKVRPIPVLLSSVAYPDLVIYPVPSKSPSIIQRERDTRYSASNISTAVPATVVQESRRSETKAVNEQAIRPLPHGDVHIESDDRLPTCAPILLRSFTYPQIVIYPAFEFTTFSYPHIVIYPSIRLPAFNYPNIVIYPVG</sequence>
<feature type="region of interest" description="Disordered" evidence="1">
    <location>
        <begin position="553"/>
        <end position="589"/>
    </location>
</feature>
<name>A0A1B9GQ59_9TREE</name>
<gene>
    <name evidence="2" type="ORF">I316_05192</name>
</gene>